<name>A0A2T0A8X5_RHOTO</name>
<dbReference type="PANTHER" id="PTHR34365:SF7">
    <property type="entry name" value="GLYCINE-RICH DOMAIN-CONTAINING PROTEIN 1"/>
    <property type="match status" value="1"/>
</dbReference>
<accession>A0A2T0A8X5</accession>
<dbReference type="Pfam" id="PF07173">
    <property type="entry name" value="GRDP-like"/>
    <property type="match status" value="1"/>
</dbReference>
<sequence>MLRRKSSASSNPPPSYTSDGASSAPPAFTDFPDSYTVNKQSGILFVDDGDLQAHLKLLAAFHALRQRVEAGCKGVAAELEPKARWTVFLYVAVWRTELWLKQRTREPDASPYPPLDVLLIWHSARLNPLRFAEDRIRIHGDTIKLTDDQLKRIIACIDAKATYNPPESAFASWEAHTSQPFDPILHFEETQGRPLVVEGAEYFAPWVTREGTGYAQQGFLASVTLSSGNKLAVTHESLGASRLAEDLVACQTKNDSRASLAGTVVSTISCPSSPAESAQAVRVRSAVEKSKKLGGSVAEVNKRCKYSLQGAQAVLRTMALTGRDIANILSRYTRGEPFSLDLAMAALRQGSFIQKMHGLGWLDLHRFSDDDMILSRCVARYHAFLDLISSAPSSFFVPTLDIDLAWHTHQLKSTYVSDTMRTIGRAVDHDDKVAEGTLANGFDITAQAWWARFGVPYSMCGCPLPSQPPLSRFANRFGLSSSNTAYPSGPIAPSDADADATHPSEHNSLVVIGHPAAERARQQRQKELDSRRVRDAKALAKDVKNGKLPEYERVRREKQLERSNDHAFAFFAPFPMVPIYGPLGFPAGAGGCAASDGNQVCPPSTNVQCGTASNAQCGAGTRYVSQFTYALSRHTDCLLAHHWRMRID</sequence>
<dbReference type="EMBL" id="LCTV02000006">
    <property type="protein sequence ID" value="PRQ74464.1"/>
    <property type="molecule type" value="Genomic_DNA"/>
</dbReference>
<reference evidence="2 3" key="1">
    <citation type="journal article" date="2018" name="Elife">
        <title>Functional genomics of lipid metabolism in the oleaginous yeast Rhodosporidium toruloides.</title>
        <authorList>
            <person name="Coradetti S.T."/>
            <person name="Pinel D."/>
            <person name="Geiselman G."/>
            <person name="Ito M."/>
            <person name="Mondo S."/>
            <person name="Reilly M.C."/>
            <person name="Cheng Y.F."/>
            <person name="Bauer S."/>
            <person name="Grigoriev I."/>
            <person name="Gladden J.M."/>
            <person name="Simmons B.A."/>
            <person name="Brem R."/>
            <person name="Arkin A.P."/>
            <person name="Skerker J.M."/>
        </authorList>
    </citation>
    <scope>NUCLEOTIDE SEQUENCE [LARGE SCALE GENOMIC DNA]</scope>
    <source>
        <strain evidence="2 3">NBRC 0880</strain>
    </source>
</reference>
<evidence type="ECO:0000313" key="2">
    <source>
        <dbReference type="EMBL" id="PRQ74464.1"/>
    </source>
</evidence>
<protein>
    <submittedName>
        <fullName evidence="2">Uncharacterized protein</fullName>
    </submittedName>
</protein>
<proteinExistence type="predicted"/>
<comment type="caution">
    <text evidence="2">The sequence shown here is derived from an EMBL/GenBank/DDBJ whole genome shotgun (WGS) entry which is preliminary data.</text>
</comment>
<evidence type="ECO:0000256" key="1">
    <source>
        <dbReference type="SAM" id="MobiDB-lite"/>
    </source>
</evidence>
<feature type="region of interest" description="Disordered" evidence="1">
    <location>
        <begin position="1"/>
        <end position="24"/>
    </location>
</feature>
<organism evidence="2 3">
    <name type="scientific">Rhodotorula toruloides</name>
    <name type="common">Yeast</name>
    <name type="synonym">Rhodosporidium toruloides</name>
    <dbReference type="NCBI Taxonomy" id="5286"/>
    <lineage>
        <taxon>Eukaryota</taxon>
        <taxon>Fungi</taxon>
        <taxon>Dikarya</taxon>
        <taxon>Basidiomycota</taxon>
        <taxon>Pucciniomycotina</taxon>
        <taxon>Microbotryomycetes</taxon>
        <taxon>Sporidiobolales</taxon>
        <taxon>Sporidiobolaceae</taxon>
        <taxon>Rhodotorula</taxon>
    </lineage>
</organism>
<evidence type="ECO:0000313" key="3">
    <source>
        <dbReference type="Proteomes" id="UP000239560"/>
    </source>
</evidence>
<dbReference type="PANTHER" id="PTHR34365">
    <property type="entry name" value="ENOLASE (DUF1399)"/>
    <property type="match status" value="1"/>
</dbReference>
<dbReference type="InterPro" id="IPR009836">
    <property type="entry name" value="GRDP-like"/>
</dbReference>
<dbReference type="AlphaFoldDB" id="A0A2T0A8X5"/>
<gene>
    <name evidence="2" type="ORF">AAT19DRAFT_14817</name>
</gene>
<dbReference type="OrthoDB" id="2684236at2759"/>
<dbReference type="Proteomes" id="UP000239560">
    <property type="component" value="Unassembled WGS sequence"/>
</dbReference>